<feature type="binding site" evidence="5">
    <location>
        <position position="230"/>
    </location>
    <ligand>
        <name>pyruvate</name>
        <dbReference type="ChEBI" id="CHEBI:15361"/>
    </ligand>
</feature>
<dbReference type="PIRSF" id="PIRSF001365">
    <property type="entry name" value="DHDPS"/>
    <property type="match status" value="1"/>
</dbReference>
<protein>
    <submittedName>
        <fullName evidence="7">Dihydrodipicolinate synthase family protein</fullName>
    </submittedName>
</protein>
<sequence length="332" mass="34751">MDRMILESSAREAATTARPGPGDEGWLRGIVPPVLTPFTSELRVDEAGLQRQIQRMLDAGVHGVFLLGTSGEGAYVTDDDRRRVIATAVEVVSGRVPLLVGAMAPSARQVAAMAATSAGRGVDALVCTTPFYGASHQGEVREHFRAIATSVDLPVVAYNIPGAAGVRMSPELVAELADARIITGYKDSGGDEYALRRTVAACAPLEHFPVLSGSEVMVDSALRLGAVGGVPGLANVSPRPYVELYDAASVGDLDRAQSIQDRLIELFGIARVADSSRMGNFSAGIGSFKAALVALGVIESRALLAPLVTLNDHEAEAVAAHLAHFDLEDIAS</sequence>
<dbReference type="InterPro" id="IPR013785">
    <property type="entry name" value="Aldolase_TIM"/>
</dbReference>
<dbReference type="GO" id="GO:0008840">
    <property type="term" value="F:4-hydroxy-tetrahydrodipicolinate synthase activity"/>
    <property type="evidence" value="ECO:0007669"/>
    <property type="project" value="TreeGrafter"/>
</dbReference>
<evidence type="ECO:0000256" key="2">
    <source>
        <dbReference type="ARBA" id="ARBA00023239"/>
    </source>
</evidence>
<proteinExistence type="inferred from homology"/>
<accession>A0A7M1SUF9</accession>
<dbReference type="SMART" id="SM01130">
    <property type="entry name" value="DHDPS"/>
    <property type="match status" value="1"/>
</dbReference>
<dbReference type="AlphaFoldDB" id="A0A7M1SUF9"/>
<evidence type="ECO:0000256" key="1">
    <source>
        <dbReference type="ARBA" id="ARBA00007592"/>
    </source>
</evidence>
<dbReference type="PRINTS" id="PR00146">
    <property type="entry name" value="DHPICSNTHASE"/>
</dbReference>
<dbReference type="Pfam" id="PF00701">
    <property type="entry name" value="DHDPS"/>
    <property type="match status" value="1"/>
</dbReference>
<organism evidence="7 8">
    <name type="scientific">Ruania alkalisoli</name>
    <dbReference type="NCBI Taxonomy" id="2779775"/>
    <lineage>
        <taxon>Bacteria</taxon>
        <taxon>Bacillati</taxon>
        <taxon>Actinomycetota</taxon>
        <taxon>Actinomycetes</taxon>
        <taxon>Micrococcales</taxon>
        <taxon>Ruaniaceae</taxon>
        <taxon>Ruania</taxon>
    </lineage>
</organism>
<evidence type="ECO:0000256" key="4">
    <source>
        <dbReference type="PIRSR" id="PIRSR001365-1"/>
    </source>
</evidence>
<dbReference type="RefSeq" id="WP_193497239.1">
    <property type="nucleotide sequence ID" value="NZ_CP063169.1"/>
</dbReference>
<dbReference type="Gene3D" id="3.20.20.70">
    <property type="entry name" value="Aldolase class I"/>
    <property type="match status" value="1"/>
</dbReference>
<dbReference type="PANTHER" id="PTHR12128:SF66">
    <property type="entry name" value="4-HYDROXY-2-OXOGLUTARATE ALDOLASE, MITOCHONDRIAL"/>
    <property type="match status" value="1"/>
</dbReference>
<reference evidence="7 8" key="1">
    <citation type="submission" date="2020-10" db="EMBL/GenBank/DDBJ databases">
        <title>Haloactinobacterium sp. RN3S43, a bacterium isolated from saline soil.</title>
        <authorList>
            <person name="Sun J.-Q."/>
        </authorList>
    </citation>
    <scope>NUCLEOTIDE SEQUENCE [LARGE SCALE GENOMIC DNA]</scope>
    <source>
        <strain evidence="7 8">RN3S43</strain>
    </source>
</reference>
<keyword evidence="2 3" id="KW-0456">Lyase</keyword>
<evidence type="ECO:0000313" key="7">
    <source>
        <dbReference type="EMBL" id="QOR70564.1"/>
    </source>
</evidence>
<feature type="region of interest" description="Disordered" evidence="6">
    <location>
        <begin position="1"/>
        <end position="25"/>
    </location>
</feature>
<comment type="similarity">
    <text evidence="1 3">Belongs to the DapA family.</text>
</comment>
<dbReference type="PANTHER" id="PTHR12128">
    <property type="entry name" value="DIHYDRODIPICOLINATE SYNTHASE"/>
    <property type="match status" value="1"/>
</dbReference>
<feature type="active site" description="Proton donor/acceptor" evidence="4">
    <location>
        <position position="158"/>
    </location>
</feature>
<evidence type="ECO:0000256" key="5">
    <source>
        <dbReference type="PIRSR" id="PIRSR001365-2"/>
    </source>
</evidence>
<gene>
    <name evidence="7" type="ORF">IM660_18580</name>
</gene>
<dbReference type="EMBL" id="CP063169">
    <property type="protein sequence ID" value="QOR70564.1"/>
    <property type="molecule type" value="Genomic_DNA"/>
</dbReference>
<name>A0A7M1SUF9_9MICO</name>
<dbReference type="SUPFAM" id="SSF51569">
    <property type="entry name" value="Aldolase"/>
    <property type="match status" value="1"/>
</dbReference>
<evidence type="ECO:0000313" key="8">
    <source>
        <dbReference type="Proteomes" id="UP000593758"/>
    </source>
</evidence>
<dbReference type="Proteomes" id="UP000593758">
    <property type="component" value="Chromosome"/>
</dbReference>
<feature type="active site" description="Schiff-base intermediate with substrate" evidence="4">
    <location>
        <position position="186"/>
    </location>
</feature>
<evidence type="ECO:0000256" key="3">
    <source>
        <dbReference type="PIRNR" id="PIRNR001365"/>
    </source>
</evidence>
<dbReference type="KEGG" id="halt:IM660_18580"/>
<dbReference type="InterPro" id="IPR002220">
    <property type="entry name" value="DapA-like"/>
</dbReference>
<keyword evidence="8" id="KW-1185">Reference proteome</keyword>
<dbReference type="CDD" id="cd00408">
    <property type="entry name" value="DHDPS-like"/>
    <property type="match status" value="1"/>
</dbReference>
<evidence type="ECO:0000256" key="6">
    <source>
        <dbReference type="SAM" id="MobiDB-lite"/>
    </source>
</evidence>